<organism evidence="1 3">
    <name type="scientific">Corynebacterium kutscheri</name>
    <dbReference type="NCBI Taxonomy" id="35755"/>
    <lineage>
        <taxon>Bacteria</taxon>
        <taxon>Bacillati</taxon>
        <taxon>Actinomycetota</taxon>
        <taxon>Actinomycetes</taxon>
        <taxon>Mycobacteriales</taxon>
        <taxon>Corynebacteriaceae</taxon>
        <taxon>Corynebacterium</taxon>
    </lineage>
</organism>
<proteinExistence type="predicted"/>
<evidence type="ECO:0000313" key="1">
    <source>
        <dbReference type="EMBL" id="AKE40698.1"/>
    </source>
</evidence>
<dbReference type="InterPro" id="IPR038555">
    <property type="entry name" value="Zincin_1_sf"/>
</dbReference>
<dbReference type="EMBL" id="LR134377">
    <property type="protein sequence ID" value="VEH04680.1"/>
    <property type="molecule type" value="Genomic_DNA"/>
</dbReference>
<dbReference type="EMBL" id="CP011312">
    <property type="protein sequence ID" value="AKE40698.1"/>
    <property type="molecule type" value="Genomic_DNA"/>
</dbReference>
<sequence length="174" mass="19854">MTTLAPHGVPNKSSSIARLNLKDMHTRARRDRHGRGTRGPLIPHAVPRFRSRKELFDAAVLEAYSDIHTRYSSQLSYLDIAVDTIPRMRLRSDIIDLPEEIAADGPVPLGRLISAGVDAQGNPTRSRLVIFRMPIEQRVNNTYERVELLKTILTYLVANYLNIRPEDIDPEFQW</sequence>
<keyword evidence="3" id="KW-1185">Reference proteome</keyword>
<dbReference type="KEGG" id="cku:UL82_02365"/>
<reference evidence="2 4" key="2">
    <citation type="submission" date="2018-12" db="EMBL/GenBank/DDBJ databases">
        <authorList>
            <consortium name="Pathogen Informatics"/>
        </authorList>
    </citation>
    <scope>NUCLEOTIDE SEQUENCE [LARGE SCALE GENOMIC DNA]</scope>
    <source>
        <strain evidence="2 4">NCTC949</strain>
    </source>
</reference>
<evidence type="ECO:0000313" key="2">
    <source>
        <dbReference type="EMBL" id="VEH04680.1"/>
    </source>
</evidence>
<protein>
    <recommendedName>
        <fullName evidence="5">Metallopeptidase family protein</fullName>
    </recommendedName>
</protein>
<dbReference type="AlphaFoldDB" id="A0A0F6R0X0"/>
<dbReference type="HOGENOM" id="CLU_118049_0_0_11"/>
<name>A0A0F6R0X0_9CORY</name>
<dbReference type="CDD" id="cd12954">
    <property type="entry name" value="MMP_TTHA0227_like_1"/>
    <property type="match status" value="1"/>
</dbReference>
<accession>A0A0F6R0X0</accession>
<dbReference type="Proteomes" id="UP000271380">
    <property type="component" value="Chromosome"/>
</dbReference>
<dbReference type="Gene3D" id="3.30.2010.20">
    <property type="match status" value="1"/>
</dbReference>
<evidence type="ECO:0000313" key="4">
    <source>
        <dbReference type="Proteomes" id="UP000271380"/>
    </source>
</evidence>
<dbReference type="SUPFAM" id="SSF55486">
    <property type="entry name" value="Metalloproteases ('zincins'), catalytic domain"/>
    <property type="match status" value="1"/>
</dbReference>
<evidence type="ECO:0008006" key="5">
    <source>
        <dbReference type="Google" id="ProtNLM"/>
    </source>
</evidence>
<reference evidence="1 3" key="1">
    <citation type="journal article" date="2015" name="Genome Announc.">
        <title>Complete Genome Sequence of Corynebacterium kutscheri DSM 20755, a Corynebacterial Type Strain with Remarkably Low G+C Content of Chromosomal DNA.</title>
        <authorList>
            <person name="Ruckert C."/>
            <person name="Albersmeier A."/>
            <person name="Winkler A."/>
            <person name="Tauch A."/>
        </authorList>
    </citation>
    <scope>NUCLEOTIDE SEQUENCE [LARGE SCALE GENOMIC DNA]</scope>
    <source>
        <strain evidence="1 3">DSM 20755</strain>
    </source>
</reference>
<evidence type="ECO:0000313" key="3">
    <source>
        <dbReference type="Proteomes" id="UP000033457"/>
    </source>
</evidence>
<gene>
    <name evidence="2" type="ORF">NCTC949_00218</name>
    <name evidence="1" type="ORF">UL82_02365</name>
</gene>
<dbReference type="Proteomes" id="UP000033457">
    <property type="component" value="Chromosome"/>
</dbReference>
<dbReference type="STRING" id="35755.UL82_02365"/>